<sequence>MIDTQNATRHDLRKSQRQIGPETAALQAMRADTPERRELQALREAIEARIERDIELLDRLDAGEFRS</sequence>
<organism evidence="2 3">
    <name type="scientific">Methylorubrum extorquens (strain CM4 / NCIMB 13688)</name>
    <name type="common">Methylobacterium extorquens</name>
    <dbReference type="NCBI Taxonomy" id="440085"/>
    <lineage>
        <taxon>Bacteria</taxon>
        <taxon>Pseudomonadati</taxon>
        <taxon>Pseudomonadota</taxon>
        <taxon>Alphaproteobacteria</taxon>
        <taxon>Hyphomicrobiales</taxon>
        <taxon>Methylobacteriaceae</taxon>
        <taxon>Methylorubrum</taxon>
    </lineage>
</organism>
<protein>
    <submittedName>
        <fullName evidence="2">Uncharacterized protein</fullName>
    </submittedName>
</protein>
<reference evidence="3" key="1">
    <citation type="submission" date="2008-12" db="EMBL/GenBank/DDBJ databases">
        <title>Complete sequence of chromosome of Methylobacterium chloromethanicum CM4.</title>
        <authorList>
            <consortium name="US DOE Joint Genome Institute"/>
            <person name="Lucas S."/>
            <person name="Copeland A."/>
            <person name="Lapidus A."/>
            <person name="Glavina del Rio T."/>
            <person name="Dalin E."/>
            <person name="Tice H."/>
            <person name="Bruce D."/>
            <person name="Goodwin L."/>
            <person name="Pitluck S."/>
            <person name="Chertkov O."/>
            <person name="Brettin T."/>
            <person name="Detter J.C."/>
            <person name="Han C."/>
            <person name="Larimer F."/>
            <person name="Land M."/>
            <person name="Hauser L."/>
            <person name="Kyrpides N."/>
            <person name="Mikhailova N."/>
            <person name="Marx C."/>
            <person name="Richardson P."/>
        </authorList>
    </citation>
    <scope>NUCLEOTIDE SEQUENCE [LARGE SCALE GENOMIC DNA]</scope>
    <source>
        <strain evidence="3">CM4 / NCIMB 13688</strain>
    </source>
</reference>
<reference evidence="2 3" key="2">
    <citation type="journal article" date="2012" name="J. Bacteriol.">
        <title>Complete genome sequences of six strains of the genus Methylobacterium.</title>
        <authorList>
            <person name="Marx C.J."/>
            <person name="Bringel F."/>
            <person name="Chistoserdova L."/>
            <person name="Moulin L."/>
            <person name="Farhan Ul Haque M."/>
            <person name="Fleischman D.E."/>
            <person name="Gruffaz C."/>
            <person name="Jourand P."/>
            <person name="Knief C."/>
            <person name="Lee M.C."/>
            <person name="Muller E.E."/>
            <person name="Nadalig T."/>
            <person name="Peyraud R."/>
            <person name="Roselli S."/>
            <person name="Russ L."/>
            <person name="Goodwin L.A."/>
            <person name="Ivanova N."/>
            <person name="Kyrpides N."/>
            <person name="Lajus A."/>
            <person name="Land M.L."/>
            <person name="Medigue C."/>
            <person name="Mikhailova N."/>
            <person name="Nolan M."/>
            <person name="Woyke T."/>
            <person name="Stolyar S."/>
            <person name="Vorholt J.A."/>
            <person name="Vuilleumier S."/>
        </authorList>
    </citation>
    <scope>NUCLEOTIDE SEQUENCE [LARGE SCALE GENOMIC DNA]</scope>
    <source>
        <strain evidence="3">CM4 / NCIMB 13688</strain>
    </source>
</reference>
<evidence type="ECO:0000313" key="3">
    <source>
        <dbReference type="Proteomes" id="UP000002385"/>
    </source>
</evidence>
<evidence type="ECO:0000313" key="2">
    <source>
        <dbReference type="EMBL" id="ACK84152.1"/>
    </source>
</evidence>
<dbReference type="EMBL" id="CP001298">
    <property type="protein sequence ID" value="ACK84152.1"/>
    <property type="molecule type" value="Genomic_DNA"/>
</dbReference>
<evidence type="ECO:0000256" key="1">
    <source>
        <dbReference type="SAM" id="MobiDB-lite"/>
    </source>
</evidence>
<feature type="region of interest" description="Disordered" evidence="1">
    <location>
        <begin position="1"/>
        <end position="32"/>
    </location>
</feature>
<dbReference type="HOGENOM" id="CLU_2807482_0_0_5"/>
<dbReference type="KEGG" id="mch:Mchl_3317"/>
<name>B7KTU2_METC4</name>
<proteinExistence type="predicted"/>
<dbReference type="RefSeq" id="WP_015951467.1">
    <property type="nucleotide sequence ID" value="NC_011757.1"/>
</dbReference>
<dbReference type="AlphaFoldDB" id="B7KTU2"/>
<dbReference type="Proteomes" id="UP000002385">
    <property type="component" value="Chromosome"/>
</dbReference>
<accession>B7KTU2</accession>
<gene>
    <name evidence="2" type="ordered locus">Mchl_3317</name>
</gene>